<reference evidence="12 13" key="1">
    <citation type="submission" date="2017-12" db="EMBL/GenBank/DDBJ databases">
        <title>Integrating genomic resources of turbot (Scophthalmus maximus) in depth evaluation of genetic and physical mapping variation across individuals.</title>
        <authorList>
            <person name="Martinez P."/>
        </authorList>
    </citation>
    <scope>NUCLEOTIDE SEQUENCE [LARGE SCALE GENOMIC DNA]</scope>
</reference>
<dbReference type="CDD" id="cd00063">
    <property type="entry name" value="FN3"/>
    <property type="match status" value="1"/>
</dbReference>
<dbReference type="FunFam" id="2.60.40.10:FF:001811">
    <property type="entry name" value="Obscurin like 1"/>
    <property type="match status" value="1"/>
</dbReference>
<feature type="domain" description="Ig-like" evidence="10">
    <location>
        <begin position="1855"/>
        <end position="1939"/>
    </location>
</feature>
<dbReference type="EMBL" id="CP026243">
    <property type="protein sequence ID" value="AWO96099.1"/>
    <property type="molecule type" value="Genomic_DNA"/>
</dbReference>
<gene>
    <name evidence="12" type="ORF">SMAX5B_016037</name>
</gene>
<feature type="domain" description="Ig-like" evidence="10">
    <location>
        <begin position="1140"/>
        <end position="1223"/>
    </location>
</feature>
<feature type="domain" description="Ig-like" evidence="10">
    <location>
        <begin position="1041"/>
        <end position="1136"/>
    </location>
</feature>
<evidence type="ECO:0000259" key="10">
    <source>
        <dbReference type="PROSITE" id="PS50835"/>
    </source>
</evidence>
<dbReference type="Pfam" id="PF07679">
    <property type="entry name" value="I-set"/>
    <property type="match status" value="16"/>
</dbReference>
<dbReference type="PANTHER" id="PTHR35971">
    <property type="entry name" value="SI:DKEY-31G6.6"/>
    <property type="match status" value="1"/>
</dbReference>
<comment type="similarity">
    <text evidence="3">Belongs to the protein kinase superfamily. CAMK Ser/Thr protein kinase family.</text>
</comment>
<evidence type="ECO:0000256" key="1">
    <source>
        <dbReference type="ARBA" id="ARBA00004123"/>
    </source>
</evidence>
<keyword evidence="4" id="KW-0963">Cytoplasm</keyword>
<evidence type="ECO:0000256" key="4">
    <source>
        <dbReference type="ARBA" id="ARBA00022490"/>
    </source>
</evidence>
<dbReference type="FunFam" id="2.60.40.10:FF:000211">
    <property type="entry name" value="Obscurin-like protein 1"/>
    <property type="match status" value="6"/>
</dbReference>
<keyword evidence="9" id="KW-0393">Immunoglobulin domain</keyword>
<dbReference type="SMART" id="SM00408">
    <property type="entry name" value="IGc2"/>
    <property type="match status" value="13"/>
</dbReference>
<keyword evidence="8" id="KW-0539">Nucleus</keyword>
<dbReference type="InterPro" id="IPR003599">
    <property type="entry name" value="Ig_sub"/>
</dbReference>
<evidence type="ECO:0000256" key="2">
    <source>
        <dbReference type="ARBA" id="ARBA00004496"/>
    </source>
</evidence>
<dbReference type="Gene3D" id="2.60.40.10">
    <property type="entry name" value="Immunoglobulins"/>
    <property type="match status" value="21"/>
</dbReference>
<evidence type="ECO:0000313" key="12">
    <source>
        <dbReference type="EMBL" id="AWO96099.1"/>
    </source>
</evidence>
<name>A0A2U9AWN6_SCOMX</name>
<dbReference type="Proteomes" id="UP000246464">
    <property type="component" value="Chromosome 1"/>
</dbReference>
<dbReference type="FunFam" id="2.60.40.10:FF:001752">
    <property type="entry name" value="obscurin-like isoform X3"/>
    <property type="match status" value="1"/>
</dbReference>
<feature type="domain" description="Ig-like" evidence="10">
    <location>
        <begin position="765"/>
        <end position="852"/>
    </location>
</feature>
<feature type="domain" description="Ig-like" evidence="10">
    <location>
        <begin position="398"/>
        <end position="484"/>
    </location>
</feature>
<feature type="domain" description="Ig-like" evidence="10">
    <location>
        <begin position="1226"/>
        <end position="1315"/>
    </location>
</feature>
<dbReference type="PROSITE" id="PS50835">
    <property type="entry name" value="IG_LIKE"/>
    <property type="match status" value="14"/>
</dbReference>
<evidence type="ECO:0000256" key="7">
    <source>
        <dbReference type="ARBA" id="ARBA00023157"/>
    </source>
</evidence>
<accession>A0A2U9AWN6</accession>
<dbReference type="InterPro" id="IPR003961">
    <property type="entry name" value="FN3_dom"/>
</dbReference>
<proteinExistence type="inferred from homology"/>
<evidence type="ECO:0000256" key="6">
    <source>
        <dbReference type="ARBA" id="ARBA00022737"/>
    </source>
</evidence>
<dbReference type="SMART" id="SM00409">
    <property type="entry name" value="IG"/>
    <property type="match status" value="20"/>
</dbReference>
<dbReference type="PANTHER" id="PTHR35971:SF3">
    <property type="entry name" value="OBSCURIN-LIKE PROTEIN 1 ISOFORM X1"/>
    <property type="match status" value="1"/>
</dbReference>
<feature type="domain" description="Ig-like" evidence="10">
    <location>
        <begin position="8"/>
        <end position="98"/>
    </location>
</feature>
<dbReference type="CDD" id="cd00096">
    <property type="entry name" value="Ig"/>
    <property type="match status" value="1"/>
</dbReference>
<evidence type="ECO:0000259" key="11">
    <source>
        <dbReference type="PROSITE" id="PS50853"/>
    </source>
</evidence>
<dbReference type="FunFam" id="2.60.40.10:FF:000050">
    <property type="entry name" value="Titin isoform B"/>
    <property type="match status" value="1"/>
</dbReference>
<organism evidence="12 13">
    <name type="scientific">Scophthalmus maximus</name>
    <name type="common">Turbot</name>
    <name type="synonym">Psetta maxima</name>
    <dbReference type="NCBI Taxonomy" id="52904"/>
    <lineage>
        <taxon>Eukaryota</taxon>
        <taxon>Metazoa</taxon>
        <taxon>Chordata</taxon>
        <taxon>Craniata</taxon>
        <taxon>Vertebrata</taxon>
        <taxon>Euteleostomi</taxon>
        <taxon>Actinopterygii</taxon>
        <taxon>Neopterygii</taxon>
        <taxon>Teleostei</taxon>
        <taxon>Neoteleostei</taxon>
        <taxon>Acanthomorphata</taxon>
        <taxon>Carangaria</taxon>
        <taxon>Pleuronectiformes</taxon>
        <taxon>Pleuronectoidei</taxon>
        <taxon>Scophthalmidae</taxon>
        <taxon>Scophthalmus</taxon>
    </lineage>
</organism>
<feature type="domain" description="Fibronectin type-III" evidence="11">
    <location>
        <begin position="582"/>
        <end position="678"/>
    </location>
</feature>
<evidence type="ECO:0000256" key="3">
    <source>
        <dbReference type="ARBA" id="ARBA00006692"/>
    </source>
</evidence>
<evidence type="ECO:0000256" key="5">
    <source>
        <dbReference type="ARBA" id="ARBA00022553"/>
    </source>
</evidence>
<protein>
    <submittedName>
        <fullName evidence="12">Putative obscurin-like protein 1-like</fullName>
    </submittedName>
</protein>
<feature type="domain" description="Ig-like" evidence="10">
    <location>
        <begin position="950"/>
        <end position="1039"/>
    </location>
</feature>
<dbReference type="GO" id="GO:0005737">
    <property type="term" value="C:cytoplasm"/>
    <property type="evidence" value="ECO:0007669"/>
    <property type="project" value="UniProtKB-SubCell"/>
</dbReference>
<comment type="subcellular location">
    <subcellularLocation>
        <location evidence="2">Cytoplasm</location>
    </subcellularLocation>
    <subcellularLocation>
        <location evidence="1">Nucleus</location>
    </subcellularLocation>
</comment>
<evidence type="ECO:0000256" key="9">
    <source>
        <dbReference type="ARBA" id="ARBA00023319"/>
    </source>
</evidence>
<sequence length="2078" mass="231180">MDIFGGAPRVLGYPRPVVAQCHADATLRCQIGGDPRPDVIWERKNVQISSEGRYKLSEEGKAFLLTITGVTQQDAGQYICKARNSVGETYAAASLKVEGEAQTQEGGQRQLGVNCIKQPMKENGEFEGHLNGKVQNDEHRKENGAKVNGKHKYNGKFSGKKEEAELISDDKPRFLIKPLSLRVDRGEDAAFSCKIWGTPLPEVTWEKDGKKLNDIFESSHFSVSIQDGGWFQLKVYRTRMPDKGVYTCKAVNCNGGALAGAILLVEPVPEREDGKMSSNGHTNGQCSPKHRGGRLGLLRVKEEPRISSSAVKKFAVAEGKHAKFRCFVTGKPKPEIVWKKNGVPLEPGRRHLIFEDREGYYTLKVLYCKEQDTGLYVCAASNTLGNTLSAVHLSVKGPAVRFRRPLKDVEVRERDIAVLECEMPEESVPAAWYLEDQRLVPSSKYGMEQKGTKRRLTIHDVGTDDDGVYLCEMPDGGKSIAELSVKGAIVRKLPRKLEVLEGENAVFCVEVEDDELDVHWFKDGLKLHETHQTILKSFGKTHILVFVNVAYQDSGVVTFVTGRSKTSSRLKVKASRHCPPICPVGVTMDADRPNSALLTWVPSPNSPTSSRSIFVLERQEVGSQEWLKCHTSETATSAEVGGDSVPCEGDYRFRVCCINKYGRSGHVEFPKAVHLVPGPKIHSRLQGCELVEGEDAHFSIELSASMVGTWFLNSAQLQHGGRYLIQQLQTQHSLVIRDTCTTEDTAEVTFIANGVRDSAVLKVKPAVVKFSPVSELDSNKRVETGDAIVLYCEVSHPCAKVSWFKDGEEIKMTDGLNIQSDGNMRRIVIQSADVCHSGVYTCETSGDRIKFNVGVAGPAVEFSPVPEEELHKSSMELDPVVLLCHVSRDDAEVVWYKDGCEIRPSDKVTLQEEGTVRRLIIRSAEIADAGSYTCQAGNNRMEFDVNVREPLVTIVEPKDDAVMESYVSEEIRLQCELSRTSGKVQWFKDGQEVEESDNIQLISEGPYRRLTVPCGTEEDGGEYVCKTDGDSVFFQLTVTEPPVRIVSPSQAELELSHLASERLELSCEISQADAPVRWYRDGLEVDEGPNLILEVDGAKHRLVIPVTTVDDTGEYICDTEDDSVAFLVTVTEAPVTCTRPKDTPDKLESFAGKPIVMEIEVSRPNAGVKWRLNGREIEESIDITIAEDGLVRRLTIHNPTPKDSGKYTCDAADDKIEFQVKVSEAPVKILRKSEMKTNMKTLLSDDIVLECELSRASAVAKWYKDGCRIEGDERFCEEEECSFRSLVILNAELRDSGEYFLDVGDDSITFQVTVEEPPVVFLNKEDDIVVTGYEAESVTLTSYVSKDSALVRWLKDWTPVEGERFRALMEGHKRMLTIEPLRRSDAGEYTCDVNTDQIPFSLLVKVPRVVEFLTELHNTTVLEGEDATFKCVVSPEDVQLVWFMDNEAISLGDRFQATQNGLCHTLVIKKCQVLDCSKISAEAEGNTSKASLKVQEAQVMFTRKKMEAVMAEEFGEATLETEISLETGEVQWMRQGVVIQAGPRHTLGQSGCKRSLTICNLNLSDRGTYRCETLHDRTQVKLNVEPRKISIRKGLTDQETLERETASFEVELSHTDVEGIWQKDGIRVKPNNQWRVSTNGLVHGLTLSNLTLEDTGTIVFSAEGVRSSARLTIKETPVSILRTLADVRVEEELPATLECEFSRQNVEVRWLKSGAELKPGKNCRIYSMGRKRFCQILQCSRADSGTYTCDAGEIKTSCSLGVYEHALEIVQDLEDLYIQEDQNAVFMCEVSLEDVAGEWHKDGHKIRPTNTIKIRTEGTKHFLLMCNVKPEDVGEIRFVARDIESTAYLEVEELPVSIVKPLRDRTALEKHRVILECTVSSPRCDATWYKGRDELVPSDRVEIAVDGCCHKLVIQQVSVEDEGIYSIEVGGHTSEARLMVEAQALVMVKELEDVEVTEPESASFQCEVSVAIGKPPVWTLNGETLHPGPSVRLETHGTVHKLTLRNTGVDTSGTIKFTMGKAKSSATLRVADAVSVFTSTPVPGEFKNRRELHETAPPTVFHETILSSGKLARKNSCC</sequence>
<dbReference type="STRING" id="52904.ENSSMAP00000001340"/>
<dbReference type="FunFam" id="2.60.40.10:FF:000241">
    <property type="entry name" value="obscurin-like protein 1 isoform X2"/>
    <property type="match status" value="2"/>
</dbReference>
<dbReference type="InterPro" id="IPR013783">
    <property type="entry name" value="Ig-like_fold"/>
</dbReference>
<keyword evidence="13" id="KW-1185">Reference proteome</keyword>
<feature type="domain" description="Ig-like" evidence="10">
    <location>
        <begin position="1677"/>
        <end position="1759"/>
    </location>
</feature>
<feature type="domain" description="Ig-like" evidence="10">
    <location>
        <begin position="304"/>
        <end position="394"/>
    </location>
</feature>
<dbReference type="SUPFAM" id="SSF48726">
    <property type="entry name" value="Immunoglobulin"/>
    <property type="match status" value="20"/>
</dbReference>
<feature type="domain" description="Ig-like" evidence="10">
    <location>
        <begin position="1407"/>
        <end position="1590"/>
    </location>
</feature>
<dbReference type="InterPro" id="IPR013098">
    <property type="entry name" value="Ig_I-set"/>
</dbReference>
<keyword evidence="6" id="KW-0677">Repeat</keyword>
<keyword evidence="7" id="KW-1015">Disulfide bond</keyword>
<dbReference type="InterPro" id="IPR052385">
    <property type="entry name" value="Obscurin/Obscurin-like_Reg"/>
</dbReference>
<dbReference type="InterPro" id="IPR007110">
    <property type="entry name" value="Ig-like_dom"/>
</dbReference>
<dbReference type="FunFam" id="2.60.40.10:FF:001084">
    <property type="entry name" value="obscurin-like isoform X3"/>
    <property type="match status" value="3"/>
</dbReference>
<dbReference type="FunFam" id="2.60.40.10:FF:000464">
    <property type="entry name" value="Putative obscurin-like protein 1"/>
    <property type="match status" value="1"/>
</dbReference>
<dbReference type="GO" id="GO:0005634">
    <property type="term" value="C:nucleus"/>
    <property type="evidence" value="ECO:0007669"/>
    <property type="project" value="UniProtKB-SubCell"/>
</dbReference>
<dbReference type="InterPro" id="IPR036116">
    <property type="entry name" value="FN3_sf"/>
</dbReference>
<dbReference type="FunFam" id="2.60.40.10:FF:002420">
    <property type="entry name" value="Obscurin-like 1b"/>
    <property type="match status" value="1"/>
</dbReference>
<feature type="domain" description="Ig-like" evidence="10">
    <location>
        <begin position="858"/>
        <end position="946"/>
    </location>
</feature>
<dbReference type="PROSITE" id="PS50853">
    <property type="entry name" value="FN3"/>
    <property type="match status" value="1"/>
</dbReference>
<dbReference type="SUPFAM" id="SSF49265">
    <property type="entry name" value="Fibronectin type III"/>
    <property type="match status" value="1"/>
</dbReference>
<feature type="domain" description="Ig-like" evidence="10">
    <location>
        <begin position="1317"/>
        <end position="1401"/>
    </location>
</feature>
<evidence type="ECO:0000256" key="8">
    <source>
        <dbReference type="ARBA" id="ARBA00023242"/>
    </source>
</evidence>
<keyword evidence="5" id="KW-0597">Phosphoprotein</keyword>
<dbReference type="InterPro" id="IPR003598">
    <property type="entry name" value="Ig_sub2"/>
</dbReference>
<dbReference type="InterPro" id="IPR036179">
    <property type="entry name" value="Ig-like_dom_sf"/>
</dbReference>
<evidence type="ECO:0000313" key="13">
    <source>
        <dbReference type="Proteomes" id="UP000246464"/>
    </source>
</evidence>
<feature type="domain" description="Ig-like" evidence="10">
    <location>
        <begin position="172"/>
        <end position="252"/>
    </location>
</feature>
<dbReference type="FunFam" id="2.60.40.10:FF:000502">
    <property type="entry name" value="obscurin-like protein 1 isoform X2"/>
    <property type="match status" value="1"/>
</dbReference>